<accession>A0A0D1ZCY1</accession>
<evidence type="ECO:0000313" key="2">
    <source>
        <dbReference type="Proteomes" id="UP000054466"/>
    </source>
</evidence>
<protein>
    <submittedName>
        <fullName evidence="1">Uncharacterized protein</fullName>
    </submittedName>
</protein>
<organism evidence="1 2">
    <name type="scientific">Cladophialophora immunda</name>
    <dbReference type="NCBI Taxonomy" id="569365"/>
    <lineage>
        <taxon>Eukaryota</taxon>
        <taxon>Fungi</taxon>
        <taxon>Dikarya</taxon>
        <taxon>Ascomycota</taxon>
        <taxon>Pezizomycotina</taxon>
        <taxon>Eurotiomycetes</taxon>
        <taxon>Chaetothyriomycetidae</taxon>
        <taxon>Chaetothyriales</taxon>
        <taxon>Herpotrichiellaceae</taxon>
        <taxon>Cladophialophora</taxon>
    </lineage>
</organism>
<reference evidence="1 2" key="1">
    <citation type="submission" date="2015-01" db="EMBL/GenBank/DDBJ databases">
        <title>The Genome Sequence of Cladophialophora immunda CBS83496.</title>
        <authorList>
            <consortium name="The Broad Institute Genomics Platform"/>
            <person name="Cuomo C."/>
            <person name="de Hoog S."/>
            <person name="Gorbushina A."/>
            <person name="Stielow B."/>
            <person name="Teixiera M."/>
            <person name="Abouelleil A."/>
            <person name="Chapman S.B."/>
            <person name="Priest M."/>
            <person name="Young S.K."/>
            <person name="Wortman J."/>
            <person name="Nusbaum C."/>
            <person name="Birren B."/>
        </authorList>
    </citation>
    <scope>NUCLEOTIDE SEQUENCE [LARGE SCALE GENOMIC DNA]</scope>
    <source>
        <strain evidence="1 2">CBS 83496</strain>
    </source>
</reference>
<dbReference type="RefSeq" id="XP_016245822.1">
    <property type="nucleotide sequence ID" value="XM_016395966.1"/>
</dbReference>
<gene>
    <name evidence="1" type="ORF">PV07_08772</name>
</gene>
<dbReference type="GeneID" id="27347966"/>
<dbReference type="EMBL" id="KN847044">
    <property type="protein sequence ID" value="KIW25606.1"/>
    <property type="molecule type" value="Genomic_DNA"/>
</dbReference>
<dbReference type="Proteomes" id="UP000054466">
    <property type="component" value="Unassembled WGS sequence"/>
</dbReference>
<dbReference type="AlphaFoldDB" id="A0A0D1ZCY1"/>
<proteinExistence type="predicted"/>
<sequence>MERLPWPTKPLVHKESIMPLISLDSYGEAVEWALKHLQESLEKLASAGPSQPTFDQIADVLQQ</sequence>
<dbReference type="OrthoDB" id="300709at2759"/>
<dbReference type="VEuPathDB" id="FungiDB:PV07_08772"/>
<keyword evidence="2" id="KW-1185">Reference proteome</keyword>
<evidence type="ECO:0000313" key="1">
    <source>
        <dbReference type="EMBL" id="KIW25606.1"/>
    </source>
</evidence>
<name>A0A0D1ZCY1_9EURO</name>
<dbReference type="HOGENOM" id="CLU_2885592_0_0_1"/>